<dbReference type="AlphaFoldDB" id="A0A3A3GH14"/>
<evidence type="ECO:0000313" key="1">
    <source>
        <dbReference type="EMBL" id="RJG23589.1"/>
    </source>
</evidence>
<protein>
    <submittedName>
        <fullName evidence="1">Uncharacterized protein</fullName>
    </submittedName>
</protein>
<name>A0A3A3GH14_PANTH</name>
<proteinExistence type="predicted"/>
<sequence>MGDACYNLQRFTEHENLLDDEHRNDAELGRTLSLFTGAMTDIRTLTGQRDRFDLQRMWDEVSASHAGDAVFGCWRNQ</sequence>
<comment type="caution">
    <text evidence="1">The sequence shown here is derived from an EMBL/GenBank/DDBJ whole genome shotgun (WGS) entry which is preliminary data.</text>
</comment>
<dbReference type="EMBL" id="QYZD01000010">
    <property type="protein sequence ID" value="RJG23589.1"/>
    <property type="molecule type" value="Genomic_DNA"/>
</dbReference>
<organism evidence="1 2">
    <name type="scientific">Paenibacillus thiaminolyticus</name>
    <name type="common">Bacillus thiaminolyticus</name>
    <dbReference type="NCBI Taxonomy" id="49283"/>
    <lineage>
        <taxon>Bacteria</taxon>
        <taxon>Bacillati</taxon>
        <taxon>Bacillota</taxon>
        <taxon>Bacilli</taxon>
        <taxon>Bacillales</taxon>
        <taxon>Paenibacillaceae</taxon>
        <taxon>Paenibacillus</taxon>
    </lineage>
</organism>
<dbReference type="Proteomes" id="UP000266177">
    <property type="component" value="Unassembled WGS sequence"/>
</dbReference>
<accession>A0A3A3GH14</accession>
<evidence type="ECO:0000313" key="2">
    <source>
        <dbReference type="Proteomes" id="UP000266177"/>
    </source>
</evidence>
<reference evidence="1 2" key="1">
    <citation type="submission" date="2018-09" db="EMBL/GenBank/DDBJ databases">
        <title>Paenibacillus SK2017-BO5.</title>
        <authorList>
            <person name="Piskunova J.V."/>
            <person name="Dubiley S.A."/>
            <person name="Severinov K.V."/>
        </authorList>
    </citation>
    <scope>NUCLEOTIDE SEQUENCE [LARGE SCALE GENOMIC DNA]</scope>
    <source>
        <strain evidence="1 2">BO5</strain>
    </source>
</reference>
<gene>
    <name evidence="1" type="ORF">DQX05_13160</name>
</gene>